<sequence length="208" mass="23492">MSVQLSRFAFYSLCPHAYIHFLRCGISEGQQQSPACRSSRCENGFLRSKARRCVLCLGSDSVAHIYCYIWMLDSNIILWNRRLKQIRETCVGACSELTGELKVMASSSRTKVKHLVISIKPSLVEVIVLIRVLIKTVVCTLFCGAMRRLLGTELTRLSFKESSRHLEKQLKEGLLCVKEKKTMHAVKITSVSLKDYCLPLAVYLAESA</sequence>
<protein>
    <submittedName>
        <fullName evidence="1">Uncharacterized protein</fullName>
    </submittedName>
</protein>
<proteinExistence type="predicted"/>
<gene>
    <name evidence="1" type="ORF">DKX38_024782</name>
</gene>
<name>A0A5N5JSW7_9ROSI</name>
<keyword evidence="2" id="KW-1185">Reference proteome</keyword>
<organism evidence="1 2">
    <name type="scientific">Salix brachista</name>
    <dbReference type="NCBI Taxonomy" id="2182728"/>
    <lineage>
        <taxon>Eukaryota</taxon>
        <taxon>Viridiplantae</taxon>
        <taxon>Streptophyta</taxon>
        <taxon>Embryophyta</taxon>
        <taxon>Tracheophyta</taxon>
        <taxon>Spermatophyta</taxon>
        <taxon>Magnoliopsida</taxon>
        <taxon>eudicotyledons</taxon>
        <taxon>Gunneridae</taxon>
        <taxon>Pentapetalae</taxon>
        <taxon>rosids</taxon>
        <taxon>fabids</taxon>
        <taxon>Malpighiales</taxon>
        <taxon>Salicaceae</taxon>
        <taxon>Saliceae</taxon>
        <taxon>Salix</taxon>
    </lineage>
</organism>
<accession>A0A5N5JSW7</accession>
<dbReference type="Proteomes" id="UP000326939">
    <property type="component" value="Chromosome 16"/>
</dbReference>
<reference evidence="2" key="1">
    <citation type="journal article" date="2019" name="Gigascience">
        <title>De novo genome assembly of the endangered Acer yangbiense, a plant species with extremely small populations endemic to Yunnan Province, China.</title>
        <authorList>
            <person name="Yang J."/>
            <person name="Wariss H.M."/>
            <person name="Tao L."/>
            <person name="Zhang R."/>
            <person name="Yun Q."/>
            <person name="Hollingsworth P."/>
            <person name="Dao Z."/>
            <person name="Luo G."/>
            <person name="Guo H."/>
            <person name="Ma Y."/>
            <person name="Sun W."/>
        </authorList>
    </citation>
    <scope>NUCLEOTIDE SEQUENCE [LARGE SCALE GENOMIC DNA]</scope>
    <source>
        <strain evidence="2">cv. br00</strain>
    </source>
</reference>
<dbReference type="EMBL" id="VDCV01000016">
    <property type="protein sequence ID" value="KAB5520463.1"/>
    <property type="molecule type" value="Genomic_DNA"/>
</dbReference>
<evidence type="ECO:0000313" key="2">
    <source>
        <dbReference type="Proteomes" id="UP000326939"/>
    </source>
</evidence>
<comment type="caution">
    <text evidence="1">The sequence shown here is derived from an EMBL/GenBank/DDBJ whole genome shotgun (WGS) entry which is preliminary data.</text>
</comment>
<dbReference type="AlphaFoldDB" id="A0A5N5JSW7"/>
<evidence type="ECO:0000313" key="1">
    <source>
        <dbReference type="EMBL" id="KAB5520463.1"/>
    </source>
</evidence>